<dbReference type="InterPro" id="IPR038475">
    <property type="entry name" value="RecG_C_sf"/>
</dbReference>
<dbReference type="Proteomes" id="UP000250136">
    <property type="component" value="Chromosome"/>
</dbReference>
<dbReference type="PANTHER" id="PTHR30595">
    <property type="entry name" value="GLPR-RELATED TRANSCRIPTIONAL REPRESSOR"/>
    <property type="match status" value="1"/>
</dbReference>
<keyword evidence="7" id="KW-0378">Hydrolase</keyword>
<gene>
    <name evidence="5" type="ORF">A3L14_01145</name>
    <name evidence="6" type="ORF">AMR53_08685</name>
    <name evidence="7" type="ORF">SAMN05216170_1201</name>
</gene>
<dbReference type="RefSeq" id="WP_055429883.1">
    <property type="nucleotide sequence ID" value="NZ_CP015105.1"/>
</dbReference>
<dbReference type="EMBL" id="LIXN01000015">
    <property type="protein sequence ID" value="KQH81815.1"/>
    <property type="molecule type" value="Genomic_DNA"/>
</dbReference>
<evidence type="ECO:0000256" key="1">
    <source>
        <dbReference type="ARBA" id="ARBA00023015"/>
    </source>
</evidence>
<evidence type="ECO:0000256" key="2">
    <source>
        <dbReference type="ARBA" id="ARBA00023163"/>
    </source>
</evidence>
<dbReference type="Pfam" id="PF13749">
    <property type="entry name" value="HATPase_c_4"/>
    <property type="match status" value="1"/>
</dbReference>
<evidence type="ECO:0000313" key="5">
    <source>
        <dbReference type="EMBL" id="ASJ11580.1"/>
    </source>
</evidence>
<dbReference type="GeneID" id="33332982"/>
<dbReference type="Gene3D" id="3.30.950.30">
    <property type="entry name" value="Schlafen, AAA domain"/>
    <property type="match status" value="1"/>
</dbReference>
<dbReference type="Proteomes" id="UP000182125">
    <property type="component" value="Unassembled WGS sequence"/>
</dbReference>
<reference evidence="5 10" key="2">
    <citation type="submission" date="2016-04" db="EMBL/GenBank/DDBJ databases">
        <title>Complete genome sequence of Thermococcus thioreducens type strain OGL-20P.</title>
        <authorList>
            <person name="Oger P.M."/>
        </authorList>
    </citation>
    <scope>NUCLEOTIDE SEQUENCE [LARGE SCALE GENOMIC DNA]</scope>
    <source>
        <strain evidence="5 10">OGL-20P</strain>
    </source>
</reference>
<keyword evidence="7" id="KW-0067">ATP-binding</keyword>
<dbReference type="InterPro" id="IPR038461">
    <property type="entry name" value="Schlafen_AlbA_2_dom_sf"/>
</dbReference>
<feature type="domain" description="HTH deoR-type" evidence="4">
    <location>
        <begin position="387"/>
        <end position="430"/>
    </location>
</feature>
<dbReference type="Pfam" id="PF08220">
    <property type="entry name" value="HTH_DeoR"/>
    <property type="match status" value="1"/>
</dbReference>
<dbReference type="InterPro" id="IPR007421">
    <property type="entry name" value="Schlafen_AlbA_2_dom"/>
</dbReference>
<dbReference type="SUPFAM" id="SSF46785">
    <property type="entry name" value="Winged helix' DNA-binding domain"/>
    <property type="match status" value="1"/>
</dbReference>
<feature type="domain" description="Schlafen AlbA-2" evidence="3">
    <location>
        <begin position="11"/>
        <end position="113"/>
    </location>
</feature>
<evidence type="ECO:0000313" key="7">
    <source>
        <dbReference type="EMBL" id="SEW04106.1"/>
    </source>
</evidence>
<dbReference type="InterPro" id="IPR001034">
    <property type="entry name" value="DeoR_HTH"/>
</dbReference>
<dbReference type="STRING" id="277988.SAMN05216170_1201"/>
<dbReference type="KEGG" id="ttd:A3L14_01145"/>
<dbReference type="Pfam" id="PF04326">
    <property type="entry name" value="SLFN_AlbA_2"/>
    <property type="match status" value="1"/>
</dbReference>
<evidence type="ECO:0000313" key="9">
    <source>
        <dbReference type="Proteomes" id="UP000182125"/>
    </source>
</evidence>
<evidence type="ECO:0000259" key="4">
    <source>
        <dbReference type="Pfam" id="PF08220"/>
    </source>
</evidence>
<dbReference type="PATRIC" id="fig|277988.4.peg.1824"/>
<evidence type="ECO:0000313" key="6">
    <source>
        <dbReference type="EMBL" id="KQH81815.1"/>
    </source>
</evidence>
<dbReference type="EMBL" id="FOIW01000002">
    <property type="protein sequence ID" value="SEW04106.1"/>
    <property type="molecule type" value="Genomic_DNA"/>
</dbReference>
<keyword evidence="7" id="KW-0347">Helicase</keyword>
<proteinExistence type="predicted"/>
<dbReference type="Gene3D" id="3.30.565.60">
    <property type="match status" value="1"/>
</dbReference>
<evidence type="ECO:0000259" key="3">
    <source>
        <dbReference type="Pfam" id="PF04326"/>
    </source>
</evidence>
<dbReference type="GO" id="GO:0004386">
    <property type="term" value="F:helicase activity"/>
    <property type="evidence" value="ECO:0007669"/>
    <property type="project" value="UniProtKB-KW"/>
</dbReference>
<keyword evidence="7" id="KW-0547">Nucleotide-binding</keyword>
<dbReference type="InterPro" id="IPR036390">
    <property type="entry name" value="WH_DNA-bd_sf"/>
</dbReference>
<keyword evidence="1" id="KW-0805">Transcription regulation</keyword>
<evidence type="ECO:0000313" key="10">
    <source>
        <dbReference type="Proteomes" id="UP000250136"/>
    </source>
</evidence>
<sequence>MDVKDLIKNGESETIEFKRELNDSVYKTLSAFANTDGGILLLGVGDDGNIYGFSGNLDSLARSIRHNLGINPSIKVEEIDGKKVVIIEVSQSPVPVSFRGRYYRRVGAQTVEMGWEDLQRFFLQKSGATWDSLPSSATLKDLDEETIRKFVHMARNRLPYINENEDVESILDKLGLLEDGEITNAALLLFGKEPQRYYIQAKVRIGRFKDPVTIIDDKEIGGNLFTQVEEVMKVIMGHIGVRYEFEGELRRKEIWDYPLDALREAIINALIHRDYTDPSNVQIKIFDDFIWIWNPGKLPEGISLEDLKKEMHPSRLRNPKIAQVFYYAGLIERWGTGTFKIVRLCRESGLPEPEFKEEAGGFVIILRKDIYTEEYLRKLGLNERQIKAVLYVKEKGKIGNKEYQELFGVSKPTASRELDNLVKKGILKRIGVTGRGTYYVIKESKVS</sequence>
<keyword evidence="10" id="KW-1185">Reference proteome</keyword>
<dbReference type="EMBL" id="CP015105">
    <property type="protein sequence ID" value="ASJ11580.1"/>
    <property type="molecule type" value="Genomic_DNA"/>
</dbReference>
<reference evidence="6 8" key="1">
    <citation type="submission" date="2015-08" db="EMBL/GenBank/DDBJ databases">
        <title>Thermococcus thioreducens DSM 14981 genome sequencing.</title>
        <authorList>
            <person name="Hong S.-J."/>
            <person name="Kim M.-C."/>
            <person name="Shin J.-H."/>
        </authorList>
    </citation>
    <scope>NUCLEOTIDE SEQUENCE [LARGE SCALE GENOMIC DNA]</scope>
    <source>
        <strain evidence="6 8">DSM 14981</strain>
    </source>
</reference>
<dbReference type="InterPro" id="IPR036388">
    <property type="entry name" value="WH-like_DNA-bd_sf"/>
</dbReference>
<protein>
    <submittedName>
        <fullName evidence="7">ATP-dependent DNA helicase RecG</fullName>
    </submittedName>
    <submittedName>
        <fullName evidence="6">Transcriptional regulator</fullName>
    </submittedName>
</protein>
<dbReference type="OrthoDB" id="97071at2157"/>
<evidence type="ECO:0000313" key="8">
    <source>
        <dbReference type="Proteomes" id="UP000051862"/>
    </source>
</evidence>
<dbReference type="PANTHER" id="PTHR30595:SF6">
    <property type="entry name" value="SCHLAFEN ALBA-2 DOMAIN-CONTAINING PROTEIN"/>
    <property type="match status" value="1"/>
</dbReference>
<name>A0A0Q2MQ68_9EURY</name>
<organism evidence="6 8">
    <name type="scientific">Thermococcus thioreducens</name>
    <dbReference type="NCBI Taxonomy" id="277988"/>
    <lineage>
        <taxon>Archaea</taxon>
        <taxon>Methanobacteriati</taxon>
        <taxon>Methanobacteriota</taxon>
        <taxon>Thermococci</taxon>
        <taxon>Thermococcales</taxon>
        <taxon>Thermococcaceae</taxon>
        <taxon>Thermococcus</taxon>
    </lineage>
</organism>
<accession>A0A0Q2MQ68</accession>
<dbReference type="AlphaFoldDB" id="A0A0Q2MQ68"/>
<dbReference type="GO" id="GO:0003700">
    <property type="term" value="F:DNA-binding transcription factor activity"/>
    <property type="evidence" value="ECO:0007669"/>
    <property type="project" value="InterPro"/>
</dbReference>
<dbReference type="Gene3D" id="1.10.10.10">
    <property type="entry name" value="Winged helix-like DNA-binding domain superfamily/Winged helix DNA-binding domain"/>
    <property type="match status" value="1"/>
</dbReference>
<reference evidence="7 9" key="3">
    <citation type="submission" date="2016-10" db="EMBL/GenBank/DDBJ databases">
        <authorList>
            <person name="de Groot N.N."/>
        </authorList>
    </citation>
    <scope>NUCLEOTIDE SEQUENCE [LARGE SCALE GENOMIC DNA]</scope>
    <source>
        <strain evidence="7 9">OGL-20</strain>
    </source>
</reference>
<dbReference type="Proteomes" id="UP000051862">
    <property type="component" value="Unassembled WGS sequence"/>
</dbReference>
<keyword evidence="2" id="KW-0804">Transcription</keyword>